<dbReference type="AlphaFoldDB" id="A0A9K3GGJ0"/>
<accession>A0A9K3GGJ0</accession>
<protein>
    <submittedName>
        <fullName evidence="1">Uncharacterized protein</fullName>
    </submittedName>
</protein>
<proteinExistence type="predicted"/>
<dbReference type="Proteomes" id="UP000265618">
    <property type="component" value="Unassembled WGS sequence"/>
</dbReference>
<organism evidence="1 2">
    <name type="scientific">Kipferlia bialata</name>
    <dbReference type="NCBI Taxonomy" id="797122"/>
    <lineage>
        <taxon>Eukaryota</taxon>
        <taxon>Metamonada</taxon>
        <taxon>Carpediemonas-like organisms</taxon>
        <taxon>Kipferlia</taxon>
    </lineage>
</organism>
<keyword evidence="2" id="KW-1185">Reference proteome</keyword>
<reference evidence="1 2" key="1">
    <citation type="journal article" date="2018" name="PLoS ONE">
        <title>The draft genome of Kipferlia bialata reveals reductive genome evolution in fornicate parasites.</title>
        <authorList>
            <person name="Tanifuji G."/>
            <person name="Takabayashi S."/>
            <person name="Kume K."/>
            <person name="Takagi M."/>
            <person name="Nakayama T."/>
            <person name="Kamikawa R."/>
            <person name="Inagaki Y."/>
            <person name="Hashimoto T."/>
        </authorList>
    </citation>
    <scope>NUCLEOTIDE SEQUENCE [LARGE SCALE GENOMIC DNA]</scope>
    <source>
        <strain evidence="1">NY0173</strain>
    </source>
</reference>
<evidence type="ECO:0000313" key="1">
    <source>
        <dbReference type="EMBL" id="GIQ81837.1"/>
    </source>
</evidence>
<evidence type="ECO:0000313" key="2">
    <source>
        <dbReference type="Proteomes" id="UP000265618"/>
    </source>
</evidence>
<name>A0A9K3GGJ0_9EUKA</name>
<gene>
    <name evidence="1" type="ORF">KIPB_002865</name>
</gene>
<sequence length="368" mass="41769">MQQPHNSIRVHHGIPRHILTQRYETLEALLTDVNQETETGWQARADGKGIECAFCRQCAFNVSRSKGRLKLSRLRVVAGVPQEHAEWFIGSGPWVGHAPAEIEVDIVPIDCPFYTDIHIRHDCTSLAECMRTAIGLQTGGSVVFVSSDPLHYEYHWVARFRNDIRTWTFWRVPETVLSIDNGYWGYLRSAFVLDSGIYLLDGRRMTLTYDTESDTWSSESRHRCPSLGYPRDYKSIVTDGVRALVLGDTAYIFQYAMVYAFTKASGWTVDFTDTSLDLSYWEPYHWVLVGRHVVVFPNTRTSVHRGMPYKVYDTVSGEWIRWPGMVPKDGSGSSIMMGEDGLGMMYVVSSSGSTLYSVCIQDPLHAIV</sequence>
<dbReference type="EMBL" id="BDIP01000509">
    <property type="protein sequence ID" value="GIQ81837.1"/>
    <property type="molecule type" value="Genomic_DNA"/>
</dbReference>
<comment type="caution">
    <text evidence="1">The sequence shown here is derived from an EMBL/GenBank/DDBJ whole genome shotgun (WGS) entry which is preliminary data.</text>
</comment>